<dbReference type="Gene3D" id="3.40.50.11530">
    <property type="match status" value="1"/>
</dbReference>
<evidence type="ECO:0000256" key="4">
    <source>
        <dbReference type="ARBA" id="ARBA00022729"/>
    </source>
</evidence>
<dbReference type="InterPro" id="IPR032356">
    <property type="entry name" value="IL17R_A/B_N"/>
</dbReference>
<keyword evidence="5" id="KW-1133">Transmembrane helix</keyword>
<evidence type="ECO:0000259" key="9">
    <source>
        <dbReference type="PROSITE" id="PS51534"/>
    </source>
</evidence>
<dbReference type="FunFam" id="3.40.50.11530:FF:000002">
    <property type="entry name" value="Interleukin 17 receptor A"/>
    <property type="match status" value="1"/>
</dbReference>
<protein>
    <submittedName>
        <fullName evidence="10">Interleukin-17 receptor A-like</fullName>
    </submittedName>
</protein>
<organism evidence="10 11">
    <name type="scientific">Cyprinodon variegatus</name>
    <name type="common">Sheepshead minnow</name>
    <dbReference type="NCBI Taxonomy" id="28743"/>
    <lineage>
        <taxon>Eukaryota</taxon>
        <taxon>Metazoa</taxon>
        <taxon>Chordata</taxon>
        <taxon>Craniata</taxon>
        <taxon>Vertebrata</taxon>
        <taxon>Euteleostomi</taxon>
        <taxon>Actinopterygii</taxon>
        <taxon>Neopterygii</taxon>
        <taxon>Teleostei</taxon>
        <taxon>Neoteleostei</taxon>
        <taxon>Acanthomorphata</taxon>
        <taxon>Ovalentaria</taxon>
        <taxon>Atherinomorphae</taxon>
        <taxon>Cyprinodontiformes</taxon>
        <taxon>Cyprinodontidae</taxon>
        <taxon>Cyprinodon</taxon>
    </lineage>
</organism>
<dbReference type="GeneTree" id="ENSGT00940000159018"/>
<dbReference type="Pfam" id="PF08357">
    <property type="entry name" value="SEFIR"/>
    <property type="match status" value="1"/>
</dbReference>
<reference evidence="10" key="2">
    <citation type="submission" date="2025-09" db="UniProtKB">
        <authorList>
            <consortium name="Ensembl"/>
        </authorList>
    </citation>
    <scope>IDENTIFICATION</scope>
</reference>
<evidence type="ECO:0000256" key="6">
    <source>
        <dbReference type="ARBA" id="ARBA00023136"/>
    </source>
</evidence>
<evidence type="ECO:0000256" key="7">
    <source>
        <dbReference type="ARBA" id="ARBA00023170"/>
    </source>
</evidence>
<dbReference type="Gene3D" id="2.60.40.2160">
    <property type="entry name" value="Interleukin-17 receptor A/B, fibronectin-III-like domain 1"/>
    <property type="match status" value="1"/>
</dbReference>
<keyword evidence="4" id="KW-0732">Signal</keyword>
<keyword evidence="2" id="KW-1003">Cell membrane</keyword>
<dbReference type="GO" id="GO:0005886">
    <property type="term" value="C:plasma membrane"/>
    <property type="evidence" value="ECO:0007669"/>
    <property type="project" value="UniProtKB-SubCell"/>
</dbReference>
<dbReference type="Gene3D" id="2.60.40.2150">
    <property type="entry name" value="Interleukin-17 receptor A/B, fibronectin-III-like domain 2"/>
    <property type="match status" value="1"/>
</dbReference>
<evidence type="ECO:0000256" key="5">
    <source>
        <dbReference type="ARBA" id="ARBA00022989"/>
    </source>
</evidence>
<keyword evidence="7" id="KW-0675">Receptor</keyword>
<dbReference type="AlphaFoldDB" id="A0A3Q2E150"/>
<dbReference type="PANTHER" id="PTHR15583">
    <property type="entry name" value="INTERLEUKIN-17 RECEPTOR"/>
    <property type="match status" value="1"/>
</dbReference>
<dbReference type="Pfam" id="PF16556">
    <property type="entry name" value="IL17R_fnIII_D1"/>
    <property type="match status" value="1"/>
</dbReference>
<dbReference type="PANTHER" id="PTHR15583:SF22">
    <property type="entry name" value="INTERLEUKIN-17 RECEPTOR A-LIKE"/>
    <property type="match status" value="1"/>
</dbReference>
<comment type="subcellular location">
    <subcellularLocation>
        <location evidence="1">Cell membrane</location>
        <topology evidence="1">Single-pass type I membrane protein</topology>
    </subcellularLocation>
</comment>
<evidence type="ECO:0000256" key="1">
    <source>
        <dbReference type="ARBA" id="ARBA00004251"/>
    </source>
</evidence>
<reference evidence="10" key="1">
    <citation type="submission" date="2025-08" db="UniProtKB">
        <authorList>
            <consortium name="Ensembl"/>
        </authorList>
    </citation>
    <scope>IDENTIFICATION</scope>
</reference>
<evidence type="ECO:0000256" key="2">
    <source>
        <dbReference type="ARBA" id="ARBA00022475"/>
    </source>
</evidence>
<dbReference type="PROSITE" id="PS51534">
    <property type="entry name" value="SEFIR"/>
    <property type="match status" value="1"/>
</dbReference>
<keyword evidence="3" id="KW-0812">Transmembrane</keyword>
<dbReference type="Ensembl" id="ENSCVAT00000002753.1">
    <property type="protein sequence ID" value="ENSCVAP00000025004.1"/>
    <property type="gene ID" value="ENSCVAG00000009456.1"/>
</dbReference>
<dbReference type="STRING" id="28743.ENSCVAP00000025004"/>
<dbReference type="InterPro" id="IPR013568">
    <property type="entry name" value="SEFIR_dom"/>
</dbReference>
<evidence type="ECO:0000256" key="8">
    <source>
        <dbReference type="ARBA" id="ARBA00023180"/>
    </source>
</evidence>
<dbReference type="Proteomes" id="UP000265020">
    <property type="component" value="Unassembled WGS sequence"/>
</dbReference>
<dbReference type="InterPro" id="IPR043046">
    <property type="entry name" value="IL17RA/B_FnIII-like_2_sf"/>
</dbReference>
<keyword evidence="11" id="KW-1185">Reference proteome</keyword>
<dbReference type="InterPro" id="IPR038683">
    <property type="entry name" value="IL17RA/B_FnIII-like_1_sf"/>
</dbReference>
<dbReference type="GO" id="GO:0030368">
    <property type="term" value="F:interleukin-17 receptor activity"/>
    <property type="evidence" value="ECO:0007669"/>
    <property type="project" value="InterPro"/>
</dbReference>
<evidence type="ECO:0000313" key="10">
    <source>
        <dbReference type="Ensembl" id="ENSCVAP00000025004.1"/>
    </source>
</evidence>
<evidence type="ECO:0000256" key="3">
    <source>
        <dbReference type="ARBA" id="ARBA00022692"/>
    </source>
</evidence>
<dbReference type="InterPro" id="IPR039465">
    <property type="entry name" value="IL-17_rcpt-like"/>
</dbReference>
<feature type="domain" description="SEFIR" evidence="9">
    <location>
        <begin position="199"/>
        <end position="355"/>
    </location>
</feature>
<sequence length="485" mass="55870">LGSEIKVIDENTNQSVCVQFRFSIKNVLNPNYEKWNFSLDVVVEPEHTYTLEVFNFPESEKGHHRITGNITVPGCEDKRIKEAQLCQENGSLWDPKITAVASENKNMVFVGFNSSEYSERYQVLIQSGNRNCSEWVSKIQPVFIRCKTNCKTVRKSVQLWQKQLLTIIINGDFVFIPGSQTTPTSADNQQPEIFQVQERKRVLILYSLDHLLYKNIVLKFSAFLAAKCGTDVILDLLDLTRLGVLGSIQWLEWHKERIESSSDKILILCSQGVQVKWRAMCGGQQVFLKEDALSPVGDTLTPSLTLLVPHFIRAASFEKYIVAYFDDVCSEEDIPLPFKITVRYKLMKQFEEVFFRILNTEKHEPGRVKRIDGLSEDTYHECPSGRALRDAIEAFRRYQSEHPDWFQEELLEGPELEDDEARNENNISKTDQVKYCLLNSVQIISDMKFQDSIMTVKKTMVQLTEPHQMCSTLEFNSHTEGIQLL</sequence>
<dbReference type="OMA" id="WRAMCGD"/>
<accession>A0A3Q2E150</accession>
<keyword evidence="8" id="KW-0325">Glycoprotein</keyword>
<proteinExistence type="predicted"/>
<keyword evidence="6" id="KW-0472">Membrane</keyword>
<evidence type="ECO:0000313" key="11">
    <source>
        <dbReference type="Proteomes" id="UP000265020"/>
    </source>
</evidence>
<name>A0A3Q2E150_CYPVA</name>